<keyword evidence="6 17" id="KW-0808">Transferase</keyword>
<dbReference type="Gene3D" id="1.20.120.160">
    <property type="entry name" value="HPT domain"/>
    <property type="match status" value="1"/>
</dbReference>
<dbReference type="InterPro" id="IPR008207">
    <property type="entry name" value="Sig_transdc_His_kin_Hpt_dom"/>
</dbReference>
<feature type="region of interest" description="Disordered" evidence="13">
    <location>
        <begin position="268"/>
        <end position="290"/>
    </location>
</feature>
<dbReference type="InterPro" id="IPR036097">
    <property type="entry name" value="HisK_dim/P_sf"/>
</dbReference>
<dbReference type="SUPFAM" id="SSF50341">
    <property type="entry name" value="CheW-like"/>
    <property type="match status" value="1"/>
</dbReference>
<dbReference type="InterPro" id="IPR036061">
    <property type="entry name" value="CheW-like_dom_sf"/>
</dbReference>
<dbReference type="Pfam" id="PF01584">
    <property type="entry name" value="CheW"/>
    <property type="match status" value="1"/>
</dbReference>
<dbReference type="InterPro" id="IPR005467">
    <property type="entry name" value="His_kinase_dom"/>
</dbReference>
<evidence type="ECO:0000259" key="14">
    <source>
        <dbReference type="PROSITE" id="PS50109"/>
    </source>
</evidence>
<evidence type="ECO:0000256" key="11">
    <source>
        <dbReference type="ARBA" id="ARBA00035100"/>
    </source>
</evidence>
<comment type="caution">
    <text evidence="17">The sequence shown here is derived from an EMBL/GenBank/DDBJ whole genome shotgun (WGS) entry which is preliminary data.</text>
</comment>
<keyword evidence="7" id="KW-0547">Nucleotide-binding</keyword>
<evidence type="ECO:0000313" key="17">
    <source>
        <dbReference type="EMBL" id="MFC3625203.1"/>
    </source>
</evidence>
<dbReference type="PANTHER" id="PTHR43395:SF10">
    <property type="entry name" value="CHEMOTAXIS PROTEIN CHEA"/>
    <property type="match status" value="1"/>
</dbReference>
<dbReference type="SMART" id="SM00073">
    <property type="entry name" value="HPT"/>
    <property type="match status" value="1"/>
</dbReference>
<comment type="function">
    <text evidence="11">Involved in the transmission of sensory signals from the chemoreceptors to the flagellar motors. CheA is autophosphorylated; it can transfer its phosphate group to either CheB or CheY.</text>
</comment>
<evidence type="ECO:0000256" key="3">
    <source>
        <dbReference type="ARBA" id="ARBA00021495"/>
    </source>
</evidence>
<evidence type="ECO:0000259" key="15">
    <source>
        <dbReference type="PROSITE" id="PS50851"/>
    </source>
</evidence>
<evidence type="ECO:0000256" key="5">
    <source>
        <dbReference type="ARBA" id="ARBA00022553"/>
    </source>
</evidence>
<dbReference type="InterPro" id="IPR002545">
    <property type="entry name" value="CheW-lke_dom"/>
</dbReference>
<dbReference type="Pfam" id="PF02518">
    <property type="entry name" value="HATPase_c"/>
    <property type="match status" value="1"/>
</dbReference>
<evidence type="ECO:0000256" key="1">
    <source>
        <dbReference type="ARBA" id="ARBA00000085"/>
    </source>
</evidence>
<dbReference type="EC" id="2.7.13.3" evidence="2"/>
<keyword evidence="10" id="KW-0902">Two-component regulatory system</keyword>
<organism evidence="17 18">
    <name type="scientific">Vogesella amnigena</name>
    <dbReference type="NCBI Taxonomy" id="1507449"/>
    <lineage>
        <taxon>Bacteria</taxon>
        <taxon>Pseudomonadati</taxon>
        <taxon>Pseudomonadota</taxon>
        <taxon>Betaproteobacteria</taxon>
        <taxon>Neisseriales</taxon>
        <taxon>Chromobacteriaceae</taxon>
        <taxon>Vogesella</taxon>
    </lineage>
</organism>
<dbReference type="Proteomes" id="UP001595636">
    <property type="component" value="Unassembled WGS sequence"/>
</dbReference>
<dbReference type="SUPFAM" id="SSF47226">
    <property type="entry name" value="Histidine-containing phosphotransfer domain, HPT domain"/>
    <property type="match status" value="1"/>
</dbReference>
<keyword evidence="4" id="KW-0145">Chemotaxis</keyword>
<dbReference type="SMART" id="SM00260">
    <property type="entry name" value="CheW"/>
    <property type="match status" value="1"/>
</dbReference>
<dbReference type="SUPFAM" id="SSF55874">
    <property type="entry name" value="ATPase domain of HSP90 chaperone/DNA topoisomerase II/histidine kinase"/>
    <property type="match status" value="1"/>
</dbReference>
<dbReference type="Pfam" id="PF01627">
    <property type="entry name" value="Hpt"/>
    <property type="match status" value="1"/>
</dbReference>
<keyword evidence="5 12" id="KW-0597">Phosphoprotein</keyword>
<evidence type="ECO:0000256" key="4">
    <source>
        <dbReference type="ARBA" id="ARBA00022500"/>
    </source>
</evidence>
<feature type="domain" description="CheW-like" evidence="15">
    <location>
        <begin position="542"/>
        <end position="670"/>
    </location>
</feature>
<gene>
    <name evidence="17" type="ORF">ACFOKJ_03460</name>
</gene>
<dbReference type="GO" id="GO:0004673">
    <property type="term" value="F:protein histidine kinase activity"/>
    <property type="evidence" value="ECO:0007669"/>
    <property type="project" value="UniProtKB-EC"/>
</dbReference>
<evidence type="ECO:0000256" key="13">
    <source>
        <dbReference type="SAM" id="MobiDB-lite"/>
    </source>
</evidence>
<dbReference type="EMBL" id="JBHRYH010000008">
    <property type="protein sequence ID" value="MFC3625203.1"/>
    <property type="molecule type" value="Genomic_DNA"/>
</dbReference>
<feature type="domain" description="HPt" evidence="16">
    <location>
        <begin position="1"/>
        <end position="103"/>
    </location>
</feature>
<feature type="domain" description="Histidine kinase" evidence="14">
    <location>
        <begin position="332"/>
        <end position="540"/>
    </location>
</feature>
<accession>A0ABV7TR84</accession>
<evidence type="ECO:0000256" key="12">
    <source>
        <dbReference type="PROSITE-ProRule" id="PRU00110"/>
    </source>
</evidence>
<dbReference type="PRINTS" id="PR00344">
    <property type="entry name" value="BCTRLSENSOR"/>
</dbReference>
<dbReference type="CDD" id="cd16916">
    <property type="entry name" value="HATPase_CheA-like"/>
    <property type="match status" value="1"/>
</dbReference>
<dbReference type="PROSITE" id="PS50109">
    <property type="entry name" value="HIS_KIN"/>
    <property type="match status" value="1"/>
</dbReference>
<dbReference type="Gene3D" id="2.30.30.40">
    <property type="entry name" value="SH3 Domains"/>
    <property type="match status" value="1"/>
</dbReference>
<reference evidence="18" key="1">
    <citation type="journal article" date="2019" name="Int. J. Syst. Evol. Microbiol.">
        <title>The Global Catalogue of Microorganisms (GCM) 10K type strain sequencing project: providing services to taxonomists for standard genome sequencing and annotation.</title>
        <authorList>
            <consortium name="The Broad Institute Genomics Platform"/>
            <consortium name="The Broad Institute Genome Sequencing Center for Infectious Disease"/>
            <person name="Wu L."/>
            <person name="Ma J."/>
        </authorList>
    </citation>
    <scope>NUCLEOTIDE SEQUENCE [LARGE SCALE GENOMIC DNA]</scope>
    <source>
        <strain evidence="18">KCTC 42195</strain>
    </source>
</reference>
<dbReference type="InterPro" id="IPR037006">
    <property type="entry name" value="CheA-like_homodim_sf"/>
</dbReference>
<keyword evidence="9" id="KW-0067">ATP-binding</keyword>
<evidence type="ECO:0000256" key="6">
    <source>
        <dbReference type="ARBA" id="ARBA00022679"/>
    </source>
</evidence>
<evidence type="ECO:0000256" key="8">
    <source>
        <dbReference type="ARBA" id="ARBA00022777"/>
    </source>
</evidence>
<keyword evidence="8" id="KW-0418">Kinase</keyword>
<protein>
    <recommendedName>
        <fullName evidence="3">Chemotaxis protein CheA</fullName>
        <ecNumber evidence="2">2.7.13.3</ecNumber>
    </recommendedName>
</protein>
<sequence length="681" mass="73386">MELDEALGSLVQEARELLTQMEAALLEIEEYGVDDERINAVFRAAHTIKGSAGLFALDLIVDFTHVMESVLVQVRNGELALDGELSALLLGCGDYLAGLIGALEEGDSSHDPAPETRAELLASLSRYLRIATPDCETEPAAEAAALSPAAASEGWQIRLQPSPDLLRMGMDPLSFILYLERYGQLQQVQTHYHELPPLADMEPETCYLSFDITLRTEADSDTVLGAFEFIADDCQIDIMPLLAPESIDAAEPAVAQPLAATDAAPPAVLAPTAGNPPAANPAAPRLRATDRPEQALIKIEARKLDQLIDAVGEMVIATAGTRVLAARGSDGELREALAELELVVERIRDRALELRMTPIGDVFQRFPRVVRDVSKELGKKIELVISGAETELDKSMVEKLSDPLLHIVRNALDHGIEPTSERLAAGKPEHGRLQLNAYHESGSIVVEISDDGRGLNKSRIFAKAVEKGLIAEDAQLSDEEIFNLIFAAGFSTAEQVTDISGRGVGMDVVRQNISQLRGSIQISSQTGVGSTFRIQLPLTLAIIDGFQVMVGDSSFILPLELVEECLDVSDRRQDSQVVALRGEPLPLIELAEAFGLQTQPGARQSVVVVRYGKRRAGIVVDRFIGEMQAVIKPLGQLLRSVRGLGGSTILGDGSVALILDVPSLLQRFSRHPAVTDTPSGG</sequence>
<feature type="compositionally biased region" description="Low complexity" evidence="13">
    <location>
        <begin position="268"/>
        <end position="286"/>
    </location>
</feature>
<feature type="modified residue" description="Phosphohistidine" evidence="12">
    <location>
        <position position="46"/>
    </location>
</feature>
<dbReference type="PROSITE" id="PS50894">
    <property type="entry name" value="HPT"/>
    <property type="match status" value="1"/>
</dbReference>
<dbReference type="Gene3D" id="3.30.565.10">
    <property type="entry name" value="Histidine kinase-like ATPase, C-terminal domain"/>
    <property type="match status" value="1"/>
</dbReference>
<keyword evidence="18" id="KW-1185">Reference proteome</keyword>
<evidence type="ECO:0000256" key="7">
    <source>
        <dbReference type="ARBA" id="ARBA00022741"/>
    </source>
</evidence>
<dbReference type="CDD" id="cd00088">
    <property type="entry name" value="HPT"/>
    <property type="match status" value="1"/>
</dbReference>
<dbReference type="SUPFAM" id="SSF47384">
    <property type="entry name" value="Homodimeric domain of signal transducing histidine kinase"/>
    <property type="match status" value="1"/>
</dbReference>
<proteinExistence type="predicted"/>
<comment type="catalytic activity">
    <reaction evidence="1">
        <text>ATP + protein L-histidine = ADP + protein N-phospho-L-histidine.</text>
        <dbReference type="EC" id="2.7.13.3"/>
    </reaction>
</comment>
<evidence type="ECO:0000256" key="2">
    <source>
        <dbReference type="ARBA" id="ARBA00012438"/>
    </source>
</evidence>
<dbReference type="InterPro" id="IPR004358">
    <property type="entry name" value="Sig_transdc_His_kin-like_C"/>
</dbReference>
<dbReference type="SMART" id="SM00387">
    <property type="entry name" value="HATPase_c"/>
    <property type="match status" value="1"/>
</dbReference>
<dbReference type="SMART" id="SM01231">
    <property type="entry name" value="H-kinase_dim"/>
    <property type="match status" value="1"/>
</dbReference>
<evidence type="ECO:0000256" key="10">
    <source>
        <dbReference type="ARBA" id="ARBA00023012"/>
    </source>
</evidence>
<dbReference type="PANTHER" id="PTHR43395">
    <property type="entry name" value="SENSOR HISTIDINE KINASE CHEA"/>
    <property type="match status" value="1"/>
</dbReference>
<evidence type="ECO:0000313" key="18">
    <source>
        <dbReference type="Proteomes" id="UP001595636"/>
    </source>
</evidence>
<dbReference type="Gene3D" id="1.10.287.560">
    <property type="entry name" value="Histidine kinase CheA-like, homodimeric domain"/>
    <property type="match status" value="1"/>
</dbReference>
<dbReference type="InterPro" id="IPR051315">
    <property type="entry name" value="Bact_Chemotaxis_CheA"/>
</dbReference>
<dbReference type="InterPro" id="IPR004105">
    <property type="entry name" value="CheA-like_dim"/>
</dbReference>
<evidence type="ECO:0000256" key="9">
    <source>
        <dbReference type="ARBA" id="ARBA00022840"/>
    </source>
</evidence>
<evidence type="ECO:0000259" key="16">
    <source>
        <dbReference type="PROSITE" id="PS50894"/>
    </source>
</evidence>
<dbReference type="RefSeq" id="WP_390276686.1">
    <property type="nucleotide sequence ID" value="NZ_JBHRYH010000008.1"/>
</dbReference>
<dbReference type="CDD" id="cd00731">
    <property type="entry name" value="CheA_reg"/>
    <property type="match status" value="1"/>
</dbReference>
<dbReference type="InterPro" id="IPR003594">
    <property type="entry name" value="HATPase_dom"/>
</dbReference>
<name>A0ABV7TR84_9NEIS</name>
<dbReference type="PROSITE" id="PS50851">
    <property type="entry name" value="CHEW"/>
    <property type="match status" value="1"/>
</dbReference>
<dbReference type="InterPro" id="IPR036641">
    <property type="entry name" value="HPT_dom_sf"/>
</dbReference>
<dbReference type="Pfam" id="PF02895">
    <property type="entry name" value="H-kinase_dim"/>
    <property type="match status" value="1"/>
</dbReference>
<dbReference type="InterPro" id="IPR036890">
    <property type="entry name" value="HATPase_C_sf"/>
</dbReference>